<dbReference type="SUPFAM" id="SSF53300">
    <property type="entry name" value="vWA-like"/>
    <property type="match status" value="1"/>
</dbReference>
<dbReference type="Pfam" id="PF00092">
    <property type="entry name" value="VWA"/>
    <property type="match status" value="1"/>
</dbReference>
<dbReference type="SMART" id="SM00327">
    <property type="entry name" value="VWA"/>
    <property type="match status" value="1"/>
</dbReference>
<dbReference type="Gene3D" id="3.40.50.410">
    <property type="entry name" value="von Willebrand factor, type A domain"/>
    <property type="match status" value="1"/>
</dbReference>
<evidence type="ECO:0000313" key="2">
    <source>
        <dbReference type="EMBL" id="CBJ28595.1"/>
    </source>
</evidence>
<dbReference type="PANTHER" id="PTHR22588:SF3">
    <property type="entry name" value="VWFA DOMAIN-CONTAINING PROTEIN"/>
    <property type="match status" value="1"/>
</dbReference>
<evidence type="ECO:0000259" key="1">
    <source>
        <dbReference type="PROSITE" id="PS50234"/>
    </source>
</evidence>
<dbReference type="InterPro" id="IPR036465">
    <property type="entry name" value="vWFA_dom_sf"/>
</dbReference>
<dbReference type="Proteomes" id="UP000002630">
    <property type="component" value="Linkage Group LG25"/>
</dbReference>
<dbReference type="CDD" id="cd01450">
    <property type="entry name" value="vWFA_subfamily_ECM"/>
    <property type="match status" value="1"/>
</dbReference>
<name>D7FHN8_ECTSI</name>
<protein>
    <submittedName>
        <fullName evidence="2">von Willebrand A domain containing protein</fullName>
    </submittedName>
</protein>
<sequence length="382" mass="39485">MPSDALVVWTPSAPTLHTLTTSRPRSSLKRSSGGGIGTTMDRFSLLATGALALFLGRGVHGQESCVQVADPTWAANCPCEAGSQYSFTMEGQTTVTANTVNVAVIIDASGSVGTADWELSKEFAKNTVASFAEQNLFTNGGSASFAQFSSDASEGGTFYSLEDFNAFVDADTEYSGGTDIIAGIAKGRELLSASPTTTSFMIVTTDGAAPDPQDEADAARAEGTILYAVGVGSGPSEEILLAIGGDEANVFDIDNFDELDVALDDIVSTSGGSVPCAATGATVTVQFNGMVTEATVEGGVATYDGGDVVFTVDDLEATPTNFEVLLDWCGQPEGAEVIASVSYADDEGHTPDLSALEGEAVVPVCAPPSFLDYRQNVWMRCG</sequence>
<dbReference type="PANTHER" id="PTHR22588">
    <property type="entry name" value="VWFA DOMAIN-CONTAINING PROTEIN"/>
    <property type="match status" value="1"/>
</dbReference>
<dbReference type="AlphaFoldDB" id="D7FHN8"/>
<gene>
    <name evidence="2" type="primary">VWA1</name>
    <name evidence="2" type="ORF">Esi_0109_0090</name>
</gene>
<feature type="domain" description="VWFA" evidence="1">
    <location>
        <begin position="101"/>
        <end position="266"/>
    </location>
</feature>
<reference evidence="2 3" key="1">
    <citation type="journal article" date="2010" name="Nature">
        <title>The Ectocarpus genome and the independent evolution of multicellularity in brown algae.</title>
        <authorList>
            <person name="Cock J.M."/>
            <person name="Sterck L."/>
            <person name="Rouze P."/>
            <person name="Scornet D."/>
            <person name="Allen A.E."/>
            <person name="Amoutzias G."/>
            <person name="Anthouard V."/>
            <person name="Artiguenave F."/>
            <person name="Aury J.M."/>
            <person name="Badger J.H."/>
            <person name="Beszteri B."/>
            <person name="Billiau K."/>
            <person name="Bonnet E."/>
            <person name="Bothwell J.H."/>
            <person name="Bowler C."/>
            <person name="Boyen C."/>
            <person name="Brownlee C."/>
            <person name="Carrano C.J."/>
            <person name="Charrier B."/>
            <person name="Cho G.Y."/>
            <person name="Coelho S.M."/>
            <person name="Collen J."/>
            <person name="Corre E."/>
            <person name="Da Silva C."/>
            <person name="Delage L."/>
            <person name="Delaroque N."/>
            <person name="Dittami S.M."/>
            <person name="Doulbeau S."/>
            <person name="Elias M."/>
            <person name="Farnham G."/>
            <person name="Gachon C.M."/>
            <person name="Gschloessl B."/>
            <person name="Heesch S."/>
            <person name="Jabbari K."/>
            <person name="Jubin C."/>
            <person name="Kawai H."/>
            <person name="Kimura K."/>
            <person name="Kloareg B."/>
            <person name="Kupper F.C."/>
            <person name="Lang D."/>
            <person name="Le Bail A."/>
            <person name="Leblanc C."/>
            <person name="Lerouge P."/>
            <person name="Lohr M."/>
            <person name="Lopez P.J."/>
            <person name="Martens C."/>
            <person name="Maumus F."/>
            <person name="Michel G."/>
            <person name="Miranda-Saavedra D."/>
            <person name="Morales J."/>
            <person name="Moreau H."/>
            <person name="Motomura T."/>
            <person name="Nagasato C."/>
            <person name="Napoli C.A."/>
            <person name="Nelson D.R."/>
            <person name="Nyvall-Collen P."/>
            <person name="Peters A.F."/>
            <person name="Pommier C."/>
            <person name="Potin P."/>
            <person name="Poulain J."/>
            <person name="Quesneville H."/>
            <person name="Read B."/>
            <person name="Rensing S.A."/>
            <person name="Ritter A."/>
            <person name="Rousvoal S."/>
            <person name="Samanta M."/>
            <person name="Samson G."/>
            <person name="Schroeder D.C."/>
            <person name="Segurens B."/>
            <person name="Strittmatter M."/>
            <person name="Tonon T."/>
            <person name="Tregear J.W."/>
            <person name="Valentin K."/>
            <person name="von Dassow P."/>
            <person name="Yamagishi T."/>
            <person name="Van de Peer Y."/>
            <person name="Wincker P."/>
        </authorList>
    </citation>
    <scope>NUCLEOTIDE SEQUENCE [LARGE SCALE GENOMIC DNA]</scope>
    <source>
        <strain evidence="3">Ec32 / CCAP1310/4</strain>
    </source>
</reference>
<dbReference type="EMBL" id="FN647779">
    <property type="protein sequence ID" value="CBJ28595.1"/>
    <property type="molecule type" value="Genomic_DNA"/>
</dbReference>
<dbReference type="EMBL" id="FN649750">
    <property type="protein sequence ID" value="CBJ28595.1"/>
    <property type="molecule type" value="Genomic_DNA"/>
</dbReference>
<dbReference type="InterPro" id="IPR002035">
    <property type="entry name" value="VWF_A"/>
</dbReference>
<dbReference type="InterPro" id="IPR052229">
    <property type="entry name" value="Collagen-VI/PIF"/>
</dbReference>
<evidence type="ECO:0000313" key="3">
    <source>
        <dbReference type="Proteomes" id="UP000002630"/>
    </source>
</evidence>
<accession>D7FHN8</accession>
<dbReference type="InParanoid" id="D7FHN8"/>
<proteinExistence type="predicted"/>
<dbReference type="STRING" id="2880.D7FHN8"/>
<dbReference type="PROSITE" id="PS50234">
    <property type="entry name" value="VWFA"/>
    <property type="match status" value="1"/>
</dbReference>
<keyword evidence="3" id="KW-1185">Reference proteome</keyword>
<organism evidence="2 3">
    <name type="scientific">Ectocarpus siliculosus</name>
    <name type="common">Brown alga</name>
    <name type="synonym">Conferva siliculosa</name>
    <dbReference type="NCBI Taxonomy" id="2880"/>
    <lineage>
        <taxon>Eukaryota</taxon>
        <taxon>Sar</taxon>
        <taxon>Stramenopiles</taxon>
        <taxon>Ochrophyta</taxon>
        <taxon>PX clade</taxon>
        <taxon>Phaeophyceae</taxon>
        <taxon>Ectocarpales</taxon>
        <taxon>Ectocarpaceae</taxon>
        <taxon>Ectocarpus</taxon>
    </lineage>
</organism>
<dbReference type="OrthoDB" id="6022609at2759"/>